<sequence length="955" mass="108353">MFSLYHKTPSSIQQLFDSDINKDAKKLSRSDSHSSSTGNEKNIIKRQSSNDNIMDAPNVEDTPPPPYDGKTNQLSSNLSAKADDATIMTTTTTTTITTITTTRVSTNSPFIDIFDFDGGDSSVNEISQTSTSDDNQQSLNKTFPPLSPTKLHSSDNLSPASASGSLFDGLDPVKLKRQPKRTESAPDIAELFAESKDMSNNQTTPHSAAKSMVNLSTLNQRNTSLINMAFPDTPQQYLDKLRGTLSKSELATLLAKSKDVFHEAVLRTYMETFDFHNDPIDIALRKFLLDCCLPKETQQIDRVMEAFAKRYHECNPDVFANSDVAYVLAFAMLMLHTDAFNKSVKRKMTKDEFVNNTRIDGVPREILEILYDNITFARFIYADDDTDVNGQTMLTSPLENRRSRIFSSLKDRRKSSFVRNDPYFVIQHKVPTDFTPLLKDVVPVENIYSYKGTLPELDTVSIHRAVVTAHTVRVTGVRTRGNGESFSPTSSSIHHSDDDDDTFLLKITKAGRLGRKTDMVEGGKKTGFARSWKQFGVVLSGSQLMFFKDDAWFNNNIPNLNYPMKSTVIPTLKPDVIIITVDSVAVYDKSYKKYPNVFRLVCPQGCQYLFQAESESEMNDWIVKINYAATFKTIGLKMRHTWNASLEKDEEMRREKKNIRKPYYNFQQNKEENSSNDVHRRADVLRSKIEELQGKIATLTSQLQTDVRFGNNLALMIPYKATTRDRIIQVATVVGRRIKNICLELSRLVCYHEIMEKELCSTIMGDNTYWQKRKSMHRSDESRAYRRHSNLGNYSYNITEGHNREVISRPFTMNVPSISSPTPSESELSIQSTNPLATPTTPYTPTSTLDSNSLRLPEFEFEIIGSQDIDGFGDMTKSNFRDDTSSIIDYVCDDFVEPNTVNMEDYNQFDIVEKPKDMFKQTDSNMQTSSVIINYLSSDQDDDEEFVDAKENLND</sequence>
<proteinExistence type="predicted"/>
<protein>
    <submittedName>
        <fullName evidence="1">16338_t:CDS:1</fullName>
    </submittedName>
</protein>
<name>A0ACA9LJH5_9GLOM</name>
<keyword evidence="2" id="KW-1185">Reference proteome</keyword>
<reference evidence="1" key="1">
    <citation type="submission" date="2021-06" db="EMBL/GenBank/DDBJ databases">
        <authorList>
            <person name="Kallberg Y."/>
            <person name="Tangrot J."/>
            <person name="Rosling A."/>
        </authorList>
    </citation>
    <scope>NUCLEOTIDE SEQUENCE</scope>
    <source>
        <strain evidence="1">28 12/20/2015</strain>
    </source>
</reference>
<dbReference type="EMBL" id="CAJVPW010003579">
    <property type="protein sequence ID" value="CAG8526378.1"/>
    <property type="molecule type" value="Genomic_DNA"/>
</dbReference>
<dbReference type="Proteomes" id="UP000789366">
    <property type="component" value="Unassembled WGS sequence"/>
</dbReference>
<comment type="caution">
    <text evidence="1">The sequence shown here is derived from an EMBL/GenBank/DDBJ whole genome shotgun (WGS) entry which is preliminary data.</text>
</comment>
<organism evidence="1 2">
    <name type="scientific">Cetraspora pellucida</name>
    <dbReference type="NCBI Taxonomy" id="1433469"/>
    <lineage>
        <taxon>Eukaryota</taxon>
        <taxon>Fungi</taxon>
        <taxon>Fungi incertae sedis</taxon>
        <taxon>Mucoromycota</taxon>
        <taxon>Glomeromycotina</taxon>
        <taxon>Glomeromycetes</taxon>
        <taxon>Diversisporales</taxon>
        <taxon>Gigasporaceae</taxon>
        <taxon>Cetraspora</taxon>
    </lineage>
</organism>
<evidence type="ECO:0000313" key="1">
    <source>
        <dbReference type="EMBL" id="CAG8526378.1"/>
    </source>
</evidence>
<evidence type="ECO:0000313" key="2">
    <source>
        <dbReference type="Proteomes" id="UP000789366"/>
    </source>
</evidence>
<gene>
    <name evidence="1" type="ORF">SPELUC_LOCUS4166</name>
</gene>
<accession>A0ACA9LJH5</accession>